<keyword evidence="5" id="KW-1185">Reference proteome</keyword>
<feature type="transmembrane region" description="Helical" evidence="2">
    <location>
        <begin position="89"/>
        <end position="106"/>
    </location>
</feature>
<gene>
    <name evidence="4" type="ORF">CBF28_03830</name>
</gene>
<evidence type="ECO:0008006" key="6">
    <source>
        <dbReference type="Google" id="ProtNLM"/>
    </source>
</evidence>
<feature type="chain" id="PRO_5019307022" description="Gram-positive cocci surface proteins LPxTG domain-containing protein" evidence="3">
    <location>
        <begin position="28"/>
        <end position="113"/>
    </location>
</feature>
<dbReference type="EMBL" id="NGKB01000003">
    <property type="protein sequence ID" value="RSU16090.1"/>
    <property type="molecule type" value="Genomic_DNA"/>
</dbReference>
<proteinExistence type="predicted"/>
<evidence type="ECO:0000256" key="1">
    <source>
        <dbReference type="SAM" id="MobiDB-lite"/>
    </source>
</evidence>
<dbReference type="RefSeq" id="WP_126792137.1">
    <property type="nucleotide sequence ID" value="NZ_CP060720.1"/>
</dbReference>
<dbReference type="AlphaFoldDB" id="A0A430B6Y6"/>
<dbReference type="GeneID" id="95581413"/>
<evidence type="ECO:0000313" key="5">
    <source>
        <dbReference type="Proteomes" id="UP000288028"/>
    </source>
</evidence>
<keyword evidence="2" id="KW-0472">Membrane</keyword>
<evidence type="ECO:0000313" key="4">
    <source>
        <dbReference type="EMBL" id="RSU16090.1"/>
    </source>
</evidence>
<feature type="signal peptide" evidence="3">
    <location>
        <begin position="1"/>
        <end position="27"/>
    </location>
</feature>
<comment type="caution">
    <text evidence="4">The sequence shown here is derived from an EMBL/GenBank/DDBJ whole genome shotgun (WGS) entry which is preliminary data.</text>
</comment>
<dbReference type="Proteomes" id="UP000288028">
    <property type="component" value="Unassembled WGS sequence"/>
</dbReference>
<name>A0A430B6Y6_9ENTE</name>
<keyword evidence="3" id="KW-0732">Signal</keyword>
<feature type="compositionally biased region" description="Basic and acidic residues" evidence="1">
    <location>
        <begin position="60"/>
        <end position="73"/>
    </location>
</feature>
<reference evidence="4 5" key="1">
    <citation type="submission" date="2017-05" db="EMBL/GenBank/DDBJ databases">
        <title>Vagococcus spp. assemblies.</title>
        <authorList>
            <person name="Gulvik C.A."/>
        </authorList>
    </citation>
    <scope>NUCLEOTIDE SEQUENCE [LARGE SCALE GENOMIC DNA]</scope>
    <source>
        <strain evidence="4 5">SS1714</strain>
    </source>
</reference>
<organism evidence="4 5">
    <name type="scientific">Vagococcus carniphilus</name>
    <dbReference type="NCBI Taxonomy" id="218144"/>
    <lineage>
        <taxon>Bacteria</taxon>
        <taxon>Bacillati</taxon>
        <taxon>Bacillota</taxon>
        <taxon>Bacilli</taxon>
        <taxon>Lactobacillales</taxon>
        <taxon>Enterococcaceae</taxon>
        <taxon>Vagococcus</taxon>
    </lineage>
</organism>
<protein>
    <recommendedName>
        <fullName evidence="6">Gram-positive cocci surface proteins LPxTG domain-containing protein</fullName>
    </recommendedName>
</protein>
<evidence type="ECO:0000256" key="2">
    <source>
        <dbReference type="SAM" id="Phobius"/>
    </source>
</evidence>
<feature type="region of interest" description="Disordered" evidence="1">
    <location>
        <begin position="53"/>
        <end position="73"/>
    </location>
</feature>
<evidence type="ECO:0000256" key="3">
    <source>
        <dbReference type="SAM" id="SignalP"/>
    </source>
</evidence>
<sequence>MKRINVVTTFFLFAFFLLFGIGNTTHADNLEGKDMVETTGQVGFYGEYVKPVKPGPSKPDGSKPIEIKESSRIGEKKQLPQTNEVIKNTQLSLIGFMIIFISILYVKKIKKNG</sequence>
<keyword evidence="2" id="KW-0812">Transmembrane</keyword>
<accession>A0A430B6Y6</accession>
<keyword evidence="2" id="KW-1133">Transmembrane helix</keyword>
<dbReference type="NCBIfam" id="TIGR01167">
    <property type="entry name" value="LPXTG_anchor"/>
    <property type="match status" value="1"/>
</dbReference>